<dbReference type="AlphaFoldDB" id="Q5BR76"/>
<proteinExistence type="evidence at transcript level"/>
<reference evidence="2" key="2">
    <citation type="journal article" date="2006" name="PLoS Pathog.">
        <title>New perspectives on host-parasite interplay by comparative transcriptomic and proteomic analyses of Schistosoma japonicum.</title>
        <authorList>
            <person name="Liu F."/>
            <person name="Lu J."/>
            <person name="Hu W."/>
            <person name="Wang S.Y."/>
            <person name="Cui S.J."/>
            <person name="Chi M."/>
            <person name="Yan Q."/>
            <person name="Wang X.R."/>
            <person name="Song H.D."/>
            <person name="Xu X.N."/>
            <person name="Wang J.J."/>
            <person name="Zhang X.L."/>
            <person name="Zhang X."/>
            <person name="Wang Z.Q."/>
            <person name="Xue C.L."/>
            <person name="Brindley P.J."/>
            <person name="McManus D.P."/>
            <person name="Yang P.Y."/>
            <person name="Feng Z."/>
            <person name="Chen Z."/>
            <person name="Han Z.G."/>
        </authorList>
    </citation>
    <scope>NUCLEOTIDE SEQUENCE</scope>
</reference>
<keyword evidence="1" id="KW-0472">Membrane</keyword>
<keyword evidence="1" id="KW-1133">Transmembrane helix</keyword>
<evidence type="ECO:0000256" key="1">
    <source>
        <dbReference type="SAM" id="Phobius"/>
    </source>
</evidence>
<protein>
    <submittedName>
        <fullName evidence="2">SJCHGC09649 protein</fullName>
    </submittedName>
</protein>
<reference evidence="2" key="1">
    <citation type="submission" date="2005-01" db="EMBL/GenBank/DDBJ databases">
        <authorList>
            <person name="Han Z."/>
        </authorList>
    </citation>
    <scope>NUCLEOTIDE SEQUENCE</scope>
</reference>
<organism evidence="2">
    <name type="scientific">Schistosoma japonicum</name>
    <name type="common">Blood fluke</name>
    <dbReference type="NCBI Taxonomy" id="6182"/>
    <lineage>
        <taxon>Eukaryota</taxon>
        <taxon>Metazoa</taxon>
        <taxon>Spiralia</taxon>
        <taxon>Lophotrochozoa</taxon>
        <taxon>Platyhelminthes</taxon>
        <taxon>Trematoda</taxon>
        <taxon>Digenea</taxon>
        <taxon>Strigeidida</taxon>
        <taxon>Schistosomatoidea</taxon>
        <taxon>Schistosomatidae</taxon>
        <taxon>Schistosoma</taxon>
    </lineage>
</organism>
<sequence>MACCSWILAKSVKGCCTGGGDPWKKAIIKANEKPKCSTIMTIIIGVASFGCSLRILGIRVNIRNAPETT</sequence>
<evidence type="ECO:0000313" key="2">
    <source>
        <dbReference type="EMBL" id="AAX30960.2"/>
    </source>
</evidence>
<feature type="non-terminal residue" evidence="2">
    <location>
        <position position="69"/>
    </location>
</feature>
<dbReference type="EMBL" id="AY915739">
    <property type="protein sequence ID" value="AAX30960.2"/>
    <property type="molecule type" value="mRNA"/>
</dbReference>
<keyword evidence="1" id="KW-0812">Transmembrane</keyword>
<name>Q5BR76_SCHJA</name>
<accession>Q5BR76</accession>
<feature type="transmembrane region" description="Helical" evidence="1">
    <location>
        <begin position="38"/>
        <end position="56"/>
    </location>
</feature>